<evidence type="ECO:0000313" key="3">
    <source>
        <dbReference type="Proteomes" id="UP001190700"/>
    </source>
</evidence>
<evidence type="ECO:0000256" key="1">
    <source>
        <dbReference type="SAM" id="MobiDB-lite"/>
    </source>
</evidence>
<dbReference type="Proteomes" id="UP001190700">
    <property type="component" value="Unassembled WGS sequence"/>
</dbReference>
<proteinExistence type="predicted"/>
<accession>A0AAE0FKN2</accession>
<name>A0AAE0FKN2_9CHLO</name>
<dbReference type="EMBL" id="LGRX02016792">
    <property type="protein sequence ID" value="KAK3261607.1"/>
    <property type="molecule type" value="Genomic_DNA"/>
</dbReference>
<keyword evidence="3" id="KW-1185">Reference proteome</keyword>
<evidence type="ECO:0000313" key="2">
    <source>
        <dbReference type="EMBL" id="KAK3261607.1"/>
    </source>
</evidence>
<feature type="region of interest" description="Disordered" evidence="1">
    <location>
        <begin position="57"/>
        <end position="91"/>
    </location>
</feature>
<comment type="caution">
    <text evidence="2">The sequence shown here is derived from an EMBL/GenBank/DDBJ whole genome shotgun (WGS) entry which is preliminary data.</text>
</comment>
<dbReference type="AlphaFoldDB" id="A0AAE0FKN2"/>
<organism evidence="2 3">
    <name type="scientific">Cymbomonas tetramitiformis</name>
    <dbReference type="NCBI Taxonomy" id="36881"/>
    <lineage>
        <taxon>Eukaryota</taxon>
        <taxon>Viridiplantae</taxon>
        <taxon>Chlorophyta</taxon>
        <taxon>Pyramimonadophyceae</taxon>
        <taxon>Pyramimonadales</taxon>
        <taxon>Pyramimonadaceae</taxon>
        <taxon>Cymbomonas</taxon>
    </lineage>
</organism>
<protein>
    <submittedName>
        <fullName evidence="2">Uncharacterized protein</fullName>
    </submittedName>
</protein>
<gene>
    <name evidence="2" type="ORF">CYMTET_29491</name>
</gene>
<feature type="compositionally biased region" description="Polar residues" evidence="1">
    <location>
        <begin position="63"/>
        <end position="73"/>
    </location>
</feature>
<reference evidence="2 3" key="1">
    <citation type="journal article" date="2015" name="Genome Biol. Evol.">
        <title>Comparative Genomics of a Bacterivorous Green Alga Reveals Evolutionary Causalities and Consequences of Phago-Mixotrophic Mode of Nutrition.</title>
        <authorList>
            <person name="Burns J.A."/>
            <person name="Paasch A."/>
            <person name="Narechania A."/>
            <person name="Kim E."/>
        </authorList>
    </citation>
    <scope>NUCLEOTIDE SEQUENCE [LARGE SCALE GENOMIC DNA]</scope>
    <source>
        <strain evidence="2 3">PLY_AMNH</strain>
    </source>
</reference>
<sequence length="233" mass="24880">MVLPRCPPCYWELKARGSELVLMARPLRTKQAGGVRATPGFCWDAAQCCASRAARDKGGGTMHGTQAQRQQCRGHTATPPTPMGTRSRDKEDLRLEEDTCRVLLPFGLLSELDTMLRDRWTAQFGEHRDMKLAALAQCALTEGLLQAGACTVLAFFTSGRPQTGADLLHRGVAHASGRVTPVLGNGYGRQHVRAQRKLVISGGSAGLAEGRRAGGGGAGLAEGAQGWQELSEC</sequence>